<evidence type="ECO:0008006" key="2">
    <source>
        <dbReference type="Google" id="ProtNLM"/>
    </source>
</evidence>
<sequence>MAENDITMYEMFARMEGFMRDMSSRMKIFEEVYQRQQRAGEETNELKGKVDQRHATLVKSQEVDDFLLSMGRISSSPQVHLPPMFQIPESDKFKGYSDPKQHLRRYLNLAKMEGHKTDDCMRLKHEIQELINQDVIVMPPNEDEEDVITRGCA</sequence>
<accession>A0A2N9FM60</accession>
<dbReference type="AlphaFoldDB" id="A0A2N9FM60"/>
<dbReference type="EMBL" id="OIVN01000981">
    <property type="protein sequence ID" value="SPC88243.1"/>
    <property type="molecule type" value="Genomic_DNA"/>
</dbReference>
<protein>
    <recommendedName>
        <fullName evidence="2">Retrotransposon gag domain-containing protein</fullName>
    </recommendedName>
</protein>
<gene>
    <name evidence="1" type="ORF">FSB_LOCUS16125</name>
</gene>
<name>A0A2N9FM60_FAGSY</name>
<evidence type="ECO:0000313" key="1">
    <source>
        <dbReference type="EMBL" id="SPC88243.1"/>
    </source>
</evidence>
<reference evidence="1" key="1">
    <citation type="submission" date="2018-02" db="EMBL/GenBank/DDBJ databases">
        <authorList>
            <person name="Cohen D.B."/>
            <person name="Kent A.D."/>
        </authorList>
    </citation>
    <scope>NUCLEOTIDE SEQUENCE</scope>
</reference>
<organism evidence="1">
    <name type="scientific">Fagus sylvatica</name>
    <name type="common">Beechnut</name>
    <dbReference type="NCBI Taxonomy" id="28930"/>
    <lineage>
        <taxon>Eukaryota</taxon>
        <taxon>Viridiplantae</taxon>
        <taxon>Streptophyta</taxon>
        <taxon>Embryophyta</taxon>
        <taxon>Tracheophyta</taxon>
        <taxon>Spermatophyta</taxon>
        <taxon>Magnoliopsida</taxon>
        <taxon>eudicotyledons</taxon>
        <taxon>Gunneridae</taxon>
        <taxon>Pentapetalae</taxon>
        <taxon>rosids</taxon>
        <taxon>fabids</taxon>
        <taxon>Fagales</taxon>
        <taxon>Fagaceae</taxon>
        <taxon>Fagus</taxon>
    </lineage>
</organism>
<proteinExistence type="predicted"/>